<name>A0A518VFV1_BRELA</name>
<dbReference type="InterPro" id="IPR025948">
    <property type="entry name" value="HTH-like_dom"/>
</dbReference>
<evidence type="ECO:0000259" key="1">
    <source>
        <dbReference type="Pfam" id="PF13276"/>
    </source>
</evidence>
<evidence type="ECO:0000313" key="3">
    <source>
        <dbReference type="Proteomes" id="UP000319432"/>
    </source>
</evidence>
<proteinExistence type="predicted"/>
<accession>A0A518VFV1</accession>
<organism evidence="2 3">
    <name type="scientific">Brevibacillus laterosporus</name>
    <name type="common">Bacillus laterosporus</name>
    <dbReference type="NCBI Taxonomy" id="1465"/>
    <lineage>
        <taxon>Bacteria</taxon>
        <taxon>Bacillati</taxon>
        <taxon>Bacillota</taxon>
        <taxon>Bacilli</taxon>
        <taxon>Bacillales</taxon>
        <taxon>Paenibacillaceae</taxon>
        <taxon>Brevibacillus</taxon>
    </lineage>
</organism>
<dbReference type="AlphaFoldDB" id="A0A518VFV1"/>
<keyword evidence="3" id="KW-1185">Reference proteome</keyword>
<dbReference type="Pfam" id="PF13276">
    <property type="entry name" value="HTH_21"/>
    <property type="match status" value="1"/>
</dbReference>
<gene>
    <name evidence="2" type="ORF">EEL30_22580</name>
</gene>
<feature type="domain" description="HTH-like" evidence="1">
    <location>
        <begin position="15"/>
        <end position="63"/>
    </location>
</feature>
<dbReference type="PANTHER" id="PTHR46889">
    <property type="entry name" value="TRANSPOSASE INSF FOR INSERTION SEQUENCE IS3B-RELATED"/>
    <property type="match status" value="1"/>
</dbReference>
<evidence type="ECO:0000313" key="2">
    <source>
        <dbReference type="EMBL" id="QDX95860.1"/>
    </source>
</evidence>
<dbReference type="PANTHER" id="PTHR46889:SF4">
    <property type="entry name" value="TRANSPOSASE INSO FOR INSERTION SEQUENCE ELEMENT IS911B-RELATED"/>
    <property type="match status" value="1"/>
</dbReference>
<sequence length="113" mass="13602">MEVVESFRGKFPTLIEQLCRKYRFGHRKIRALLCRKHNKQVNRKTVQRIMQKKNLQCRTKPKRKTYINGESRIVVANERNRDFTASKPNEKWVTDITYRQLWTCITTKSSLTE</sequence>
<dbReference type="InterPro" id="IPR050900">
    <property type="entry name" value="Transposase_IS3/IS150/IS904"/>
</dbReference>
<reference evidence="2 3" key="1">
    <citation type="submission" date="2018-11" db="EMBL/GenBank/DDBJ databases">
        <title>Phylogenetic determinants of toxin gene distribution in genomes of Brevibacillus laterosporus.</title>
        <authorList>
            <person name="Glare T.R."/>
            <person name="Durrant A."/>
            <person name="Berry C."/>
            <person name="Palma L."/>
            <person name="Ormskirk M."/>
            <person name="Cox M.O."/>
        </authorList>
    </citation>
    <scope>NUCLEOTIDE SEQUENCE [LARGE SCALE GENOMIC DNA]</scope>
    <source>
        <strain evidence="2 3">1821L</strain>
    </source>
</reference>
<dbReference type="EMBL" id="CP033464">
    <property type="protein sequence ID" value="QDX95860.1"/>
    <property type="molecule type" value="Genomic_DNA"/>
</dbReference>
<dbReference type="Proteomes" id="UP000319432">
    <property type="component" value="Chromosome"/>
</dbReference>
<protein>
    <submittedName>
        <fullName evidence="2">Transposase</fullName>
    </submittedName>
</protein>